<proteinExistence type="predicted"/>
<gene>
    <name evidence="3" type="ORF">GCM10010145_13140</name>
</gene>
<evidence type="ECO:0000313" key="3">
    <source>
        <dbReference type="EMBL" id="GGQ45813.1"/>
    </source>
</evidence>
<reference evidence="3" key="1">
    <citation type="journal article" date="2014" name="Int. J. Syst. Evol. Microbiol.">
        <title>Complete genome sequence of Corynebacterium casei LMG S-19264T (=DSM 44701T), isolated from a smear-ripened cheese.</title>
        <authorList>
            <consortium name="US DOE Joint Genome Institute (JGI-PGF)"/>
            <person name="Walter F."/>
            <person name="Albersmeier A."/>
            <person name="Kalinowski J."/>
            <person name="Ruckert C."/>
        </authorList>
    </citation>
    <scope>NUCLEOTIDE SEQUENCE</scope>
    <source>
        <strain evidence="3">JCM 3131</strain>
    </source>
</reference>
<evidence type="ECO:0000313" key="4">
    <source>
        <dbReference type="Proteomes" id="UP000620156"/>
    </source>
</evidence>
<keyword evidence="4" id="KW-1185">Reference proteome</keyword>
<name>A0A918B8N8_9ACTN</name>
<evidence type="ECO:0000256" key="1">
    <source>
        <dbReference type="SAM" id="MobiDB-lite"/>
    </source>
</evidence>
<comment type="caution">
    <text evidence="3">The sequence shown here is derived from an EMBL/GenBank/DDBJ whole genome shotgun (WGS) entry which is preliminary data.</text>
</comment>
<organism evidence="3 4">
    <name type="scientific">Streptomyces ruber</name>
    <dbReference type="NCBI Taxonomy" id="83378"/>
    <lineage>
        <taxon>Bacteria</taxon>
        <taxon>Bacillati</taxon>
        <taxon>Actinomycetota</taxon>
        <taxon>Actinomycetes</taxon>
        <taxon>Kitasatosporales</taxon>
        <taxon>Streptomycetaceae</taxon>
        <taxon>Streptomyces</taxon>
    </lineage>
</organism>
<evidence type="ECO:0008006" key="5">
    <source>
        <dbReference type="Google" id="ProtNLM"/>
    </source>
</evidence>
<evidence type="ECO:0000256" key="2">
    <source>
        <dbReference type="SAM" id="SignalP"/>
    </source>
</evidence>
<dbReference type="EMBL" id="BMQK01000002">
    <property type="protein sequence ID" value="GGQ45813.1"/>
    <property type="molecule type" value="Genomic_DNA"/>
</dbReference>
<protein>
    <recommendedName>
        <fullName evidence="5">Secreted protein</fullName>
    </recommendedName>
</protein>
<feature type="chain" id="PRO_5037019464" description="Secreted protein" evidence="2">
    <location>
        <begin position="40"/>
        <end position="469"/>
    </location>
</feature>
<feature type="region of interest" description="Disordered" evidence="1">
    <location>
        <begin position="434"/>
        <end position="454"/>
    </location>
</feature>
<keyword evidence="2" id="KW-0732">Signal</keyword>
<sequence length="469" mass="49584">MQHRGRHRRRRRGRALRAGLAGTALALTAAATLISTSQAAGDDTPGALTPLTSAAEMDRFQLHESLARETTLDSLTDAMGGPAGVHEVLRSADRPMRNEEDCSDTERAALPLEPTATRAYCWDTDDAATREWLPRSVTTSGDATADGTWGGDRVILAGWTHTDGAAGGPADGGFARVAFIDASDPEHLRYQWVLLVAPREGGTDFAPVRSRAGGMVWYRDKLIVTAHDGAASDDDTLYVFDLDRILRAGVSGDAVGRVDGGWSAHRHRYVMPAVGSYTATAGTCTAAHDGAPPCFASLSLDRTSSPHSLVATSSSTGDGAPARVWRYPFSTSSDRTGLLGADPFGFVGAEEAYETEATGVRGVLSHRHGAAGGADWYVGHTPEGQGRRGTLWRQDEDGAAAAECTADGSRACWGRSAESLSYWPQTGELWTLTERAADPGDPESGEASDAAPERVLYAVPLASVDESLD</sequence>
<dbReference type="RefSeq" id="WP_189215703.1">
    <property type="nucleotide sequence ID" value="NZ_BMQK01000002.1"/>
</dbReference>
<dbReference type="Proteomes" id="UP000620156">
    <property type="component" value="Unassembled WGS sequence"/>
</dbReference>
<feature type="signal peptide" evidence="2">
    <location>
        <begin position="1"/>
        <end position="39"/>
    </location>
</feature>
<dbReference type="AlphaFoldDB" id="A0A918B8N8"/>
<accession>A0A918B8N8</accession>
<reference evidence="3" key="2">
    <citation type="submission" date="2020-09" db="EMBL/GenBank/DDBJ databases">
        <authorList>
            <person name="Sun Q."/>
            <person name="Ohkuma M."/>
        </authorList>
    </citation>
    <scope>NUCLEOTIDE SEQUENCE</scope>
    <source>
        <strain evidence="3">JCM 3131</strain>
    </source>
</reference>